<dbReference type="InterPro" id="IPR003661">
    <property type="entry name" value="HisK_dim/P_dom"/>
</dbReference>
<reference evidence="14" key="1">
    <citation type="submission" date="2020-02" db="EMBL/GenBank/DDBJ databases">
        <authorList>
            <person name="Meier V. D."/>
        </authorList>
    </citation>
    <scope>NUCLEOTIDE SEQUENCE</scope>
    <source>
        <strain evidence="14">AVDCRST_MAG33</strain>
    </source>
</reference>
<dbReference type="CDD" id="cd00082">
    <property type="entry name" value="HisKA"/>
    <property type="match status" value="1"/>
</dbReference>
<evidence type="ECO:0000256" key="7">
    <source>
        <dbReference type="ARBA" id="ARBA00022777"/>
    </source>
</evidence>
<gene>
    <name evidence="14" type="ORF">AVDCRST_MAG33-367</name>
</gene>
<dbReference type="Pfam" id="PF00672">
    <property type="entry name" value="HAMP"/>
    <property type="match status" value="1"/>
</dbReference>
<evidence type="ECO:0000256" key="10">
    <source>
        <dbReference type="ARBA" id="ARBA00023136"/>
    </source>
</evidence>
<keyword evidence="9" id="KW-0902">Two-component regulatory system</keyword>
<dbReference type="SMART" id="SM00387">
    <property type="entry name" value="HATPase_c"/>
    <property type="match status" value="1"/>
</dbReference>
<dbReference type="SUPFAM" id="SSF47384">
    <property type="entry name" value="Homodimeric domain of signal transducing histidine kinase"/>
    <property type="match status" value="1"/>
</dbReference>
<name>A0A6J4UDZ5_9BACT</name>
<dbReference type="InterPro" id="IPR004358">
    <property type="entry name" value="Sig_transdc_His_kin-like_C"/>
</dbReference>
<keyword evidence="10 11" id="KW-0472">Membrane</keyword>
<evidence type="ECO:0000256" key="8">
    <source>
        <dbReference type="ARBA" id="ARBA00022989"/>
    </source>
</evidence>
<dbReference type="Gene3D" id="1.10.287.130">
    <property type="match status" value="1"/>
</dbReference>
<evidence type="ECO:0000256" key="11">
    <source>
        <dbReference type="SAM" id="Phobius"/>
    </source>
</evidence>
<evidence type="ECO:0000256" key="9">
    <source>
        <dbReference type="ARBA" id="ARBA00023012"/>
    </source>
</evidence>
<evidence type="ECO:0000259" key="13">
    <source>
        <dbReference type="PROSITE" id="PS50885"/>
    </source>
</evidence>
<dbReference type="Gene3D" id="3.30.565.10">
    <property type="entry name" value="Histidine kinase-like ATPase, C-terminal domain"/>
    <property type="match status" value="1"/>
</dbReference>
<keyword evidence="5 14" id="KW-0808">Transferase</keyword>
<dbReference type="InterPro" id="IPR050428">
    <property type="entry name" value="TCS_sensor_his_kinase"/>
</dbReference>
<dbReference type="Pfam" id="PF02518">
    <property type="entry name" value="HATPase_c"/>
    <property type="match status" value="1"/>
</dbReference>
<dbReference type="PRINTS" id="PR00344">
    <property type="entry name" value="BCTRLSENSOR"/>
</dbReference>
<dbReference type="SUPFAM" id="SSF55874">
    <property type="entry name" value="ATPase domain of HSP90 chaperone/DNA topoisomerase II/histidine kinase"/>
    <property type="match status" value="1"/>
</dbReference>
<dbReference type="SUPFAM" id="SSF158472">
    <property type="entry name" value="HAMP domain-like"/>
    <property type="match status" value="1"/>
</dbReference>
<keyword evidence="6 11" id="KW-0812">Transmembrane</keyword>
<dbReference type="InterPro" id="IPR005467">
    <property type="entry name" value="His_kinase_dom"/>
</dbReference>
<feature type="domain" description="Histidine kinase" evidence="12">
    <location>
        <begin position="265"/>
        <end position="495"/>
    </location>
</feature>
<dbReference type="AlphaFoldDB" id="A0A6J4UDZ5"/>
<evidence type="ECO:0000256" key="5">
    <source>
        <dbReference type="ARBA" id="ARBA00022679"/>
    </source>
</evidence>
<dbReference type="FunFam" id="3.30.565.10:FF:000006">
    <property type="entry name" value="Sensor histidine kinase WalK"/>
    <property type="match status" value="1"/>
</dbReference>
<dbReference type="PANTHER" id="PTHR45436">
    <property type="entry name" value="SENSOR HISTIDINE KINASE YKOH"/>
    <property type="match status" value="1"/>
</dbReference>
<dbReference type="CDD" id="cd06225">
    <property type="entry name" value="HAMP"/>
    <property type="match status" value="1"/>
</dbReference>
<dbReference type="PROSITE" id="PS50109">
    <property type="entry name" value="HIS_KIN"/>
    <property type="match status" value="1"/>
</dbReference>
<comment type="catalytic activity">
    <reaction evidence="1">
        <text>ATP + protein L-histidine = ADP + protein N-phospho-L-histidine.</text>
        <dbReference type="EC" id="2.7.13.3"/>
    </reaction>
</comment>
<dbReference type="EC" id="2.7.13.3" evidence="3"/>
<dbReference type="SMART" id="SM00388">
    <property type="entry name" value="HisKA"/>
    <property type="match status" value="1"/>
</dbReference>
<feature type="transmembrane region" description="Helical" evidence="11">
    <location>
        <begin position="178"/>
        <end position="198"/>
    </location>
</feature>
<dbReference type="InterPro" id="IPR003660">
    <property type="entry name" value="HAMP_dom"/>
</dbReference>
<accession>A0A6J4UDZ5</accession>
<dbReference type="InterPro" id="IPR036097">
    <property type="entry name" value="HisK_dim/P_sf"/>
</dbReference>
<sequence>MTAIGDLVHSVRFRLTVWYGSLMVVFMLLAGFGGWTLMGTWLRSDLDDQLRASAQTYSDPATLTDVFRDTTTVADRGASGPVEGKAGSDKYQSLIVQVTDGTGYTPITPFDCAIPYSLPADAPTGTIKFSTQTACGDTFRVLAVSEIFVDLRTNDVNTLVLAQSLTPITDTLETLRELLLAIGALGILLALQGGWLIAGRALRPISSVTETASTIAESPRTDRSLAGRLPVPRGNDEVAQLTMTFNRMLDRVEGEFGRRQRFVADASHELRTPLAAIRGNLDVLSMQLQRRPAGSAGADAVDDPARQESIAEGFADLDREARRMARLLDDLLFLARADDQHAPVASPVQPVQLDTLVEQTVRAATGLASGQRLETSVVPVTVTGDRDRLAQVLWVLLDNALRHTGPGHRILVSVDREDTTAVVSVHDEGSGIAPEDLPHVFDRFYRADGARSRDSGGSGLGLSIARTIVEQHGGGITASSVPDEGTTFTVRLPAA</sequence>
<comment type="subcellular location">
    <subcellularLocation>
        <location evidence="2">Membrane</location>
    </subcellularLocation>
</comment>
<keyword evidence="7" id="KW-0418">Kinase</keyword>
<dbReference type="InterPro" id="IPR036890">
    <property type="entry name" value="HATPase_C_sf"/>
</dbReference>
<proteinExistence type="predicted"/>
<evidence type="ECO:0000256" key="6">
    <source>
        <dbReference type="ARBA" id="ARBA00022692"/>
    </source>
</evidence>
<dbReference type="InterPro" id="IPR003594">
    <property type="entry name" value="HATPase_dom"/>
</dbReference>
<feature type="domain" description="HAMP" evidence="13">
    <location>
        <begin position="199"/>
        <end position="257"/>
    </location>
</feature>
<organism evidence="14">
    <name type="scientific">uncultured Thermomicrobiales bacterium</name>
    <dbReference type="NCBI Taxonomy" id="1645740"/>
    <lineage>
        <taxon>Bacteria</taxon>
        <taxon>Pseudomonadati</taxon>
        <taxon>Thermomicrobiota</taxon>
        <taxon>Thermomicrobia</taxon>
        <taxon>Thermomicrobiales</taxon>
        <taxon>environmental samples</taxon>
    </lineage>
</organism>
<dbReference type="EMBL" id="CADCWK010000030">
    <property type="protein sequence ID" value="CAA9545030.1"/>
    <property type="molecule type" value="Genomic_DNA"/>
</dbReference>
<dbReference type="Pfam" id="PF00512">
    <property type="entry name" value="HisKA"/>
    <property type="match status" value="1"/>
</dbReference>
<keyword evidence="4" id="KW-0597">Phosphoprotein</keyword>
<evidence type="ECO:0000259" key="12">
    <source>
        <dbReference type="PROSITE" id="PS50109"/>
    </source>
</evidence>
<dbReference type="GO" id="GO:0005886">
    <property type="term" value="C:plasma membrane"/>
    <property type="evidence" value="ECO:0007669"/>
    <property type="project" value="TreeGrafter"/>
</dbReference>
<feature type="transmembrane region" description="Helical" evidence="11">
    <location>
        <begin position="17"/>
        <end position="42"/>
    </location>
</feature>
<dbReference type="PANTHER" id="PTHR45436:SF5">
    <property type="entry name" value="SENSOR HISTIDINE KINASE TRCS"/>
    <property type="match status" value="1"/>
</dbReference>
<dbReference type="Gene3D" id="6.10.340.10">
    <property type="match status" value="1"/>
</dbReference>
<evidence type="ECO:0000256" key="4">
    <source>
        <dbReference type="ARBA" id="ARBA00022553"/>
    </source>
</evidence>
<dbReference type="SMART" id="SM00304">
    <property type="entry name" value="HAMP"/>
    <property type="match status" value="1"/>
</dbReference>
<dbReference type="PROSITE" id="PS50885">
    <property type="entry name" value="HAMP"/>
    <property type="match status" value="1"/>
</dbReference>
<protein>
    <recommendedName>
        <fullName evidence="3">histidine kinase</fullName>
        <ecNumber evidence="3">2.7.13.3</ecNumber>
    </recommendedName>
</protein>
<evidence type="ECO:0000256" key="2">
    <source>
        <dbReference type="ARBA" id="ARBA00004370"/>
    </source>
</evidence>
<evidence type="ECO:0000313" key="14">
    <source>
        <dbReference type="EMBL" id="CAA9545030.1"/>
    </source>
</evidence>
<evidence type="ECO:0000256" key="1">
    <source>
        <dbReference type="ARBA" id="ARBA00000085"/>
    </source>
</evidence>
<keyword evidence="8 11" id="KW-1133">Transmembrane helix</keyword>
<dbReference type="CDD" id="cd00075">
    <property type="entry name" value="HATPase"/>
    <property type="match status" value="1"/>
</dbReference>
<evidence type="ECO:0000256" key="3">
    <source>
        <dbReference type="ARBA" id="ARBA00012438"/>
    </source>
</evidence>
<dbReference type="GO" id="GO:0000155">
    <property type="term" value="F:phosphorelay sensor kinase activity"/>
    <property type="evidence" value="ECO:0007669"/>
    <property type="project" value="InterPro"/>
</dbReference>